<dbReference type="PANTHER" id="PTHR30160:SF1">
    <property type="entry name" value="LIPOPOLYSACCHARIDE 1,2-N-ACETYLGLUCOSAMINETRANSFERASE-RELATED"/>
    <property type="match status" value="1"/>
</dbReference>
<dbReference type="EMBL" id="VSSQ01000099">
    <property type="protein sequence ID" value="MPL76727.1"/>
    <property type="molecule type" value="Genomic_DNA"/>
</dbReference>
<dbReference type="GO" id="GO:0005829">
    <property type="term" value="C:cytosol"/>
    <property type="evidence" value="ECO:0007669"/>
    <property type="project" value="TreeGrafter"/>
</dbReference>
<gene>
    <name evidence="3" type="primary">rfaF_1</name>
    <name evidence="3" type="ORF">SDC9_22573</name>
</gene>
<dbReference type="InterPro" id="IPR002201">
    <property type="entry name" value="Glyco_trans_9"/>
</dbReference>
<dbReference type="InterPro" id="IPR051199">
    <property type="entry name" value="LPS_LOS_Heptosyltrfase"/>
</dbReference>
<dbReference type="CDD" id="cd03789">
    <property type="entry name" value="GT9_LPS_heptosyltransferase"/>
    <property type="match status" value="1"/>
</dbReference>
<dbReference type="Gene3D" id="3.40.50.2000">
    <property type="entry name" value="Glycogen Phosphorylase B"/>
    <property type="match status" value="2"/>
</dbReference>
<dbReference type="GO" id="GO:0008713">
    <property type="term" value="F:ADP-heptose-lipopolysaccharide heptosyltransferase activity"/>
    <property type="evidence" value="ECO:0007669"/>
    <property type="project" value="TreeGrafter"/>
</dbReference>
<dbReference type="EC" id="2.-.-.-" evidence="3"/>
<evidence type="ECO:0000313" key="3">
    <source>
        <dbReference type="EMBL" id="MPL76727.1"/>
    </source>
</evidence>
<accession>A0A644UCS2</accession>
<protein>
    <submittedName>
        <fullName evidence="3">ADP-heptose--LPS heptosyltransferase 2</fullName>
        <ecNumber evidence="3">2.-.-.-</ecNumber>
    </submittedName>
</protein>
<dbReference type="AlphaFoldDB" id="A0A644UCS2"/>
<dbReference type="PANTHER" id="PTHR30160">
    <property type="entry name" value="TETRAACYLDISACCHARIDE 4'-KINASE-RELATED"/>
    <property type="match status" value="1"/>
</dbReference>
<dbReference type="SUPFAM" id="SSF53756">
    <property type="entry name" value="UDP-Glycosyltransferase/glycogen phosphorylase"/>
    <property type="match status" value="1"/>
</dbReference>
<dbReference type="GO" id="GO:0009244">
    <property type="term" value="P:lipopolysaccharide core region biosynthetic process"/>
    <property type="evidence" value="ECO:0007669"/>
    <property type="project" value="TreeGrafter"/>
</dbReference>
<keyword evidence="1" id="KW-0328">Glycosyltransferase</keyword>
<evidence type="ECO:0000256" key="1">
    <source>
        <dbReference type="ARBA" id="ARBA00022676"/>
    </source>
</evidence>
<sequence>MEYKNILIIKMSSLGDILHTLPFAAALRQRYPESKISWLVHPQFAGFVPDPPLIDEVIYFDKSAFTKMSWIERVNFAKTFRRELHAKKFDLVIDLQGLFKSAVVAFLTGTKDKIGYCQMREGSGFISKPICGEHYGDHVIERYLDVARYLGARVNGINFPMPDLKTETAKVHTLLEESGMKFLRKQKNLQGKIVCGSVQDKLSFPVFNNQEPLEPYPYVVLVPGARWETKKWPPEYFAKLAGMFIADGLYVVLAGSKEDERQGEVIKDLANSPREIINLAGRTSLRELAALIKECRFYVSGDTGPLHIAAALHKPLVAIYGPTRPDRTGPYGNKEATVLVAPVECAGCLKKQCNNWFCMHKVTPEMVYQTYKNKMGARHG</sequence>
<dbReference type="Pfam" id="PF01075">
    <property type="entry name" value="Glyco_transf_9"/>
    <property type="match status" value="1"/>
</dbReference>
<reference evidence="3" key="1">
    <citation type="submission" date="2019-08" db="EMBL/GenBank/DDBJ databases">
        <authorList>
            <person name="Kucharzyk K."/>
            <person name="Murdoch R.W."/>
            <person name="Higgins S."/>
            <person name="Loffler F."/>
        </authorList>
    </citation>
    <scope>NUCLEOTIDE SEQUENCE</scope>
</reference>
<name>A0A644UCS2_9ZZZZ</name>
<organism evidence="3">
    <name type="scientific">bioreactor metagenome</name>
    <dbReference type="NCBI Taxonomy" id="1076179"/>
    <lineage>
        <taxon>unclassified sequences</taxon>
        <taxon>metagenomes</taxon>
        <taxon>ecological metagenomes</taxon>
    </lineage>
</organism>
<comment type="caution">
    <text evidence="3">The sequence shown here is derived from an EMBL/GenBank/DDBJ whole genome shotgun (WGS) entry which is preliminary data.</text>
</comment>
<proteinExistence type="predicted"/>
<keyword evidence="2 3" id="KW-0808">Transferase</keyword>
<evidence type="ECO:0000256" key="2">
    <source>
        <dbReference type="ARBA" id="ARBA00022679"/>
    </source>
</evidence>